<organism evidence="1 2">
    <name type="scientific">Drosophila rubida</name>
    <dbReference type="NCBI Taxonomy" id="30044"/>
    <lineage>
        <taxon>Eukaryota</taxon>
        <taxon>Metazoa</taxon>
        <taxon>Ecdysozoa</taxon>
        <taxon>Arthropoda</taxon>
        <taxon>Hexapoda</taxon>
        <taxon>Insecta</taxon>
        <taxon>Pterygota</taxon>
        <taxon>Neoptera</taxon>
        <taxon>Endopterygota</taxon>
        <taxon>Diptera</taxon>
        <taxon>Brachycera</taxon>
        <taxon>Muscomorpha</taxon>
        <taxon>Ephydroidea</taxon>
        <taxon>Drosophilidae</taxon>
        <taxon>Drosophila</taxon>
    </lineage>
</organism>
<dbReference type="EMBL" id="JAJJHW010003409">
    <property type="protein sequence ID" value="KAH8359398.1"/>
    <property type="molecule type" value="Genomic_DNA"/>
</dbReference>
<feature type="non-terminal residue" evidence="1">
    <location>
        <position position="1"/>
    </location>
</feature>
<proteinExistence type="predicted"/>
<gene>
    <name evidence="1" type="ORF">KR093_006511</name>
</gene>
<reference evidence="1" key="1">
    <citation type="journal article" date="2021" name="Mol. Ecol. Resour.">
        <title>Phylogenomic analyses of the genus Drosophila reveals genomic signals of climate adaptation.</title>
        <authorList>
            <person name="Li F."/>
            <person name="Rane R.V."/>
            <person name="Luria V."/>
            <person name="Xiong Z."/>
            <person name="Chen J."/>
            <person name="Li Z."/>
            <person name="Catullo R.A."/>
            <person name="Griffin P.C."/>
            <person name="Schiffer M."/>
            <person name="Pearce S."/>
            <person name="Lee S.F."/>
            <person name="McElroy K."/>
            <person name="Stocker A."/>
            <person name="Shirriffs J."/>
            <person name="Cockerell F."/>
            <person name="Coppin C."/>
            <person name="Sgro C.M."/>
            <person name="Karger A."/>
            <person name="Cain J.W."/>
            <person name="Weber J.A."/>
            <person name="Santpere G."/>
            <person name="Kirschner M.W."/>
            <person name="Hoffmann A.A."/>
            <person name="Oakeshott J.G."/>
            <person name="Zhang G."/>
        </authorList>
    </citation>
    <scope>NUCLEOTIDE SEQUENCE</scope>
    <source>
        <strain evidence="1">BGI-SZ-2011g</strain>
    </source>
</reference>
<evidence type="ECO:0000313" key="1">
    <source>
        <dbReference type="EMBL" id="KAH8359398.1"/>
    </source>
</evidence>
<keyword evidence="2" id="KW-1185">Reference proteome</keyword>
<comment type="caution">
    <text evidence="1">The sequence shown here is derived from an EMBL/GenBank/DDBJ whole genome shotgun (WGS) entry which is preliminary data.</text>
</comment>
<name>A0AAD4PI44_9MUSC</name>
<evidence type="ECO:0008006" key="3">
    <source>
        <dbReference type="Google" id="ProtNLM"/>
    </source>
</evidence>
<dbReference type="AlphaFoldDB" id="A0AAD4PI44"/>
<protein>
    <recommendedName>
        <fullName evidence="3">SWIM-type domain-containing protein</fullName>
    </recommendedName>
</protein>
<sequence>DQRALLFADLTALLGEDLLERALRLLDEWAVITYYTPDRIRQIVELVSKRNSAQVFRILPGINYCKCRYFQQRVLQLQLEPETEPDRNCVSFTCEHVLAQRLHQLFKLATREQILTLEQFKYFHKDFYAD</sequence>
<accession>A0AAD4PI44</accession>
<dbReference type="Proteomes" id="UP001200034">
    <property type="component" value="Unassembled WGS sequence"/>
</dbReference>
<evidence type="ECO:0000313" key="2">
    <source>
        <dbReference type="Proteomes" id="UP001200034"/>
    </source>
</evidence>